<dbReference type="PRINTS" id="PR01434">
    <property type="entry name" value="NADHDHGNASE5"/>
</dbReference>
<feature type="transmembrane region" description="Helical" evidence="11">
    <location>
        <begin position="568"/>
        <end position="587"/>
    </location>
</feature>
<dbReference type="AlphaFoldDB" id="A0A348HGS7"/>
<evidence type="ECO:0000256" key="7">
    <source>
        <dbReference type="ARBA" id="ARBA00023065"/>
    </source>
</evidence>
<feature type="transmembrane region" description="Helical" evidence="11">
    <location>
        <begin position="205"/>
        <end position="230"/>
    </location>
</feature>
<dbReference type="PANTHER" id="PTHR43373">
    <property type="entry name" value="NA(+)/H(+) ANTIPORTER SUBUNIT"/>
    <property type="match status" value="1"/>
</dbReference>
<evidence type="ECO:0000259" key="13">
    <source>
        <dbReference type="Pfam" id="PF00662"/>
    </source>
</evidence>
<evidence type="ECO:0000256" key="2">
    <source>
        <dbReference type="ARBA" id="ARBA00022448"/>
    </source>
</evidence>
<dbReference type="GO" id="GO:0006811">
    <property type="term" value="P:monoatomic ion transport"/>
    <property type="evidence" value="ECO:0007669"/>
    <property type="project" value="UniProtKB-KW"/>
</dbReference>
<feature type="transmembrane region" description="Helical" evidence="11">
    <location>
        <begin position="744"/>
        <end position="762"/>
    </location>
</feature>
<dbReference type="InterPro" id="IPR050616">
    <property type="entry name" value="CPA3_Na-H_Antiporter_A"/>
</dbReference>
<evidence type="ECO:0000313" key="17">
    <source>
        <dbReference type="EMBL" id="BBG30829.1"/>
    </source>
</evidence>
<feature type="transmembrane region" description="Helical" evidence="11">
    <location>
        <begin position="269"/>
        <end position="291"/>
    </location>
</feature>
<evidence type="ECO:0000256" key="1">
    <source>
        <dbReference type="ARBA" id="ARBA00004651"/>
    </source>
</evidence>
<feature type="compositionally biased region" description="Basic residues" evidence="10">
    <location>
        <begin position="928"/>
        <end position="942"/>
    </location>
</feature>
<feature type="transmembrane region" description="Helical" evidence="11">
    <location>
        <begin position="855"/>
        <end position="874"/>
    </location>
</feature>
<feature type="region of interest" description="Disordered" evidence="10">
    <location>
        <begin position="923"/>
        <end position="942"/>
    </location>
</feature>
<sequence>MVLPLILLLPLLGSIVPLCCRDRGRGFCALMTAICPAIALVLLLLLGIETFHQQIPRVSVDWFPALGLSLALRLDGLSLLFALLILGIGLLVILYARYYLSSQDSPQRFYCSLMLFMASMLGVVMADNLLLLWCFWEMTSIASFLLIGFWTHEPLARKGARMALTVTGAGGLCLLACVLLIKRVVGSFDLSVILHCGDALRESSLYPVILTLLLLAAFTKSAQFPFQFWLPHAMAAPTPVSAYLHSATMVKAGIFLMIRMFPVMGETPMWSYVITIVGLVTMFYGAYLAMVQYDLKALLAYSTISHLGLITFLIGIDTKLAMLAAVFHVINHAIFKAALFMAVGIVDHECGTRDTRKLRGLFRFMPYTAVLATVAAASMAGVPLFNGFLSKEMFLTESLQIHSFGALSWMIPALATFGSALSVAYSLRLVLDVFYRGYPRWLPKKPHEAPRFMRLPLEVMTVLCLGVGIMPATLVGPLLDKAMMVVAPDVLKGQDLSPWHGFSFPLLMSMGAIVLGALIYTIRSSISSFRRDFLISNANIVFDSAVKVTIMSCGKLQEAISNNSLQRYMFLMLMMVLAFASTGLLRMSSLLGGLPLTPISPLIAVGALVMAGGVVATVYFQRRRLIALICLSVVELTIILTFICFSAADLALTQLVVSVASIILMLLALFFLPQHTPKTSSGPRLLRDAVLSGLLGVVIASLCLAVLTEPYETIAHFYNNNSVPLGGGHNVVNVLLVDFRAFDTMGEITVLGITSLGVFKLLNRLKLFIPSTSAENRPWSPEYYPTILGAASQMLLPLALLMSLYMLLRGHQMPGGGFIAGLIASAALILLYMARGVEWTTRRLRIDYQHVIATGILISLGTGVGSMLLGYPFLTSTYGHWTLPILGDVELASAMLFDLGVFFTVIGATMMILTLLGKVATPHSPSHMTRRLRRARRYKEGR</sequence>
<dbReference type="InterPro" id="IPR046806">
    <property type="entry name" value="MrpA_C/MbhE"/>
</dbReference>
<dbReference type="InterPro" id="IPR007182">
    <property type="entry name" value="MnhB"/>
</dbReference>
<feature type="transmembrane region" description="Helical" evidence="11">
    <location>
        <begin position="130"/>
        <end position="150"/>
    </location>
</feature>
<reference evidence="17 18" key="1">
    <citation type="submission" date="2018-09" db="EMBL/GenBank/DDBJ databases">
        <title>Zymobacter palmae IAM14233 (=T109) whole genome analysis.</title>
        <authorList>
            <person name="Yanase H."/>
        </authorList>
    </citation>
    <scope>NUCLEOTIDE SEQUENCE [LARGE SCALE GENOMIC DNA]</scope>
    <source>
        <strain evidence="17 18">IAM14233</strain>
    </source>
</reference>
<proteinExistence type="predicted"/>
<dbReference type="GO" id="GO:0015297">
    <property type="term" value="F:antiporter activity"/>
    <property type="evidence" value="ECO:0007669"/>
    <property type="project" value="UniProtKB-KW"/>
</dbReference>
<evidence type="ECO:0000259" key="15">
    <source>
        <dbReference type="Pfam" id="PF13244"/>
    </source>
</evidence>
<dbReference type="Pfam" id="PF04039">
    <property type="entry name" value="MnhB"/>
    <property type="match status" value="1"/>
</dbReference>
<keyword evidence="8 11" id="KW-0472">Membrane</keyword>
<keyword evidence="4" id="KW-1003">Cell membrane</keyword>
<feature type="transmembrane region" description="Helical" evidence="11">
    <location>
        <begin position="625"/>
        <end position="648"/>
    </location>
</feature>
<dbReference type="OrthoDB" id="9811798at2"/>
<keyword evidence="18" id="KW-1185">Reference proteome</keyword>
<feature type="domain" description="MrpA C-terminal/MbhD" evidence="15">
    <location>
        <begin position="611"/>
        <end position="674"/>
    </location>
</feature>
<organism evidence="17 18">
    <name type="scientific">Zymobacter palmae</name>
    <dbReference type="NCBI Taxonomy" id="33074"/>
    <lineage>
        <taxon>Bacteria</taxon>
        <taxon>Pseudomonadati</taxon>
        <taxon>Pseudomonadota</taxon>
        <taxon>Gammaproteobacteria</taxon>
        <taxon>Oceanospirillales</taxon>
        <taxon>Halomonadaceae</taxon>
        <taxon>Zymobacter group</taxon>
        <taxon>Zymobacter</taxon>
    </lineage>
</organism>
<feature type="transmembrane region" description="Helical" evidence="11">
    <location>
        <begin position="685"/>
        <end position="707"/>
    </location>
</feature>
<feature type="transmembrane region" description="Helical" evidence="11">
    <location>
        <begin position="455"/>
        <end position="479"/>
    </location>
</feature>
<dbReference type="PANTHER" id="PTHR43373:SF1">
    <property type="entry name" value="NA(+)_H(+) ANTIPORTER SUBUNIT A"/>
    <property type="match status" value="1"/>
</dbReference>
<feature type="transmembrane region" description="Helical" evidence="11">
    <location>
        <begin position="409"/>
        <end position="434"/>
    </location>
</feature>
<dbReference type="InterPro" id="IPR001750">
    <property type="entry name" value="ND/Mrp_TM"/>
</dbReference>
<keyword evidence="6 11" id="KW-1133">Transmembrane helix</keyword>
<dbReference type="KEGG" id="zpl:ZBT109_2085"/>
<evidence type="ECO:0000259" key="16">
    <source>
        <dbReference type="Pfam" id="PF20501"/>
    </source>
</evidence>
<feature type="transmembrane region" description="Helical" evidence="11">
    <location>
        <begin position="322"/>
        <end position="346"/>
    </location>
</feature>
<dbReference type="Pfam" id="PF13244">
    <property type="entry name" value="MbhD"/>
    <property type="match status" value="1"/>
</dbReference>
<dbReference type="NCBIfam" id="NF009288">
    <property type="entry name" value="PRK12648.1"/>
    <property type="match status" value="1"/>
</dbReference>
<evidence type="ECO:0000256" key="8">
    <source>
        <dbReference type="ARBA" id="ARBA00023136"/>
    </source>
</evidence>
<keyword evidence="3" id="KW-0050">Antiport</keyword>
<evidence type="ECO:0000313" key="18">
    <source>
        <dbReference type="Proteomes" id="UP000267342"/>
    </source>
</evidence>
<comment type="subcellular location">
    <subcellularLocation>
        <location evidence="1">Cell membrane</location>
        <topology evidence="1">Multi-pass membrane protein</topology>
    </subcellularLocation>
    <subcellularLocation>
        <location evidence="9">Membrane</location>
        <topology evidence="9">Multi-pass membrane protein</topology>
    </subcellularLocation>
</comment>
<feature type="transmembrane region" description="Helical" evidence="11">
    <location>
        <begin position="599"/>
        <end position="620"/>
    </location>
</feature>
<feature type="transmembrane region" description="Helical" evidence="11">
    <location>
        <begin position="814"/>
        <end position="834"/>
    </location>
</feature>
<evidence type="ECO:0000256" key="5">
    <source>
        <dbReference type="ARBA" id="ARBA00022692"/>
    </source>
</evidence>
<dbReference type="Pfam" id="PF20501">
    <property type="entry name" value="MbhE"/>
    <property type="match status" value="1"/>
</dbReference>
<dbReference type="Pfam" id="PF00361">
    <property type="entry name" value="Proton_antipo_M"/>
    <property type="match status" value="1"/>
</dbReference>
<feature type="transmembrane region" description="Helical" evidence="11">
    <location>
        <begin position="894"/>
        <end position="916"/>
    </location>
</feature>
<feature type="domain" description="MrpA C-terminal/MbhE" evidence="16">
    <location>
        <begin position="684"/>
        <end position="766"/>
    </location>
</feature>
<feature type="domain" description="NADH:quinone oxidoreductase/Mrp antiporter transmembrane" evidence="12">
    <location>
        <begin position="126"/>
        <end position="404"/>
    </location>
</feature>
<feature type="transmembrane region" description="Helical" evidence="11">
    <location>
        <begin position="162"/>
        <end position="185"/>
    </location>
</feature>
<evidence type="ECO:0000259" key="12">
    <source>
        <dbReference type="Pfam" id="PF00361"/>
    </source>
</evidence>
<evidence type="ECO:0000256" key="3">
    <source>
        <dbReference type="ARBA" id="ARBA00022449"/>
    </source>
</evidence>
<keyword evidence="17" id="KW-0830">Ubiquinone</keyword>
<evidence type="ECO:0000256" key="10">
    <source>
        <dbReference type="SAM" id="MobiDB-lite"/>
    </source>
</evidence>
<keyword evidence="7" id="KW-0406">Ion transport</keyword>
<feature type="transmembrane region" description="Helical" evidence="11">
    <location>
        <begin position="27"/>
        <end position="46"/>
    </location>
</feature>
<dbReference type="GO" id="GO:0005886">
    <property type="term" value="C:plasma membrane"/>
    <property type="evidence" value="ECO:0007669"/>
    <property type="project" value="UniProtKB-SubCell"/>
</dbReference>
<keyword evidence="5 9" id="KW-0812">Transmembrane</keyword>
<dbReference type="Pfam" id="PF00662">
    <property type="entry name" value="Proton_antipo_N"/>
    <property type="match status" value="1"/>
</dbReference>
<dbReference type="InterPro" id="IPR025383">
    <property type="entry name" value="MrpA_C/MbhD"/>
</dbReference>
<feature type="domain" description="NADH-Ubiquinone oxidoreductase (complex I) chain 5 N-terminal" evidence="13">
    <location>
        <begin position="66"/>
        <end position="110"/>
    </location>
</feature>
<protein>
    <submittedName>
        <fullName evidence="17">NADH:ubiquinone oxidoreductase subunit 5</fullName>
    </submittedName>
</protein>
<evidence type="ECO:0000256" key="4">
    <source>
        <dbReference type="ARBA" id="ARBA00022475"/>
    </source>
</evidence>
<keyword evidence="2" id="KW-0813">Transport</keyword>
<evidence type="ECO:0000256" key="6">
    <source>
        <dbReference type="ARBA" id="ARBA00022989"/>
    </source>
</evidence>
<feature type="transmembrane region" description="Helical" evidence="11">
    <location>
        <begin position="107"/>
        <end position="124"/>
    </location>
</feature>
<name>A0A348HGS7_9GAMM</name>
<evidence type="ECO:0000256" key="9">
    <source>
        <dbReference type="RuleBase" id="RU000320"/>
    </source>
</evidence>
<feature type="transmembrane region" description="Helical" evidence="11">
    <location>
        <begin position="783"/>
        <end position="808"/>
    </location>
</feature>
<feature type="transmembrane region" description="Helical" evidence="11">
    <location>
        <begin position="298"/>
        <end position="316"/>
    </location>
</feature>
<dbReference type="InterPro" id="IPR001516">
    <property type="entry name" value="Proton_antipo_N"/>
</dbReference>
<dbReference type="STRING" id="1123510.GCA_000620025_00806"/>
<feature type="transmembrane region" description="Helical" evidence="11">
    <location>
        <begin position="367"/>
        <end position="389"/>
    </location>
</feature>
<feature type="transmembrane region" description="Helical" evidence="11">
    <location>
        <begin position="654"/>
        <end position="673"/>
    </location>
</feature>
<feature type="transmembrane region" description="Helical" evidence="11">
    <location>
        <begin position="80"/>
        <end position="100"/>
    </location>
</feature>
<evidence type="ECO:0000259" key="14">
    <source>
        <dbReference type="Pfam" id="PF04039"/>
    </source>
</evidence>
<evidence type="ECO:0000256" key="11">
    <source>
        <dbReference type="SAM" id="Phobius"/>
    </source>
</evidence>
<feature type="domain" description="Na+/H+ antiporter MnhB subunit-related protein" evidence="14">
    <location>
        <begin position="788"/>
        <end position="911"/>
    </location>
</feature>
<feature type="transmembrane region" description="Helical" evidence="11">
    <location>
        <begin position="499"/>
        <end position="522"/>
    </location>
</feature>
<feature type="transmembrane region" description="Helical" evidence="11">
    <location>
        <begin position="242"/>
        <end position="263"/>
    </location>
</feature>
<dbReference type="RefSeq" id="WP_051524127.1">
    <property type="nucleotide sequence ID" value="NZ_AP018933.1"/>
</dbReference>
<gene>
    <name evidence="17" type="ORF">ZBT109_2085</name>
</gene>
<dbReference type="EMBL" id="AP018933">
    <property type="protein sequence ID" value="BBG30829.1"/>
    <property type="molecule type" value="Genomic_DNA"/>
</dbReference>
<accession>A0A348HGS7</accession>
<dbReference type="Proteomes" id="UP000267342">
    <property type="component" value="Chromosome"/>
</dbReference>